<dbReference type="Proteomes" id="UP000598467">
    <property type="component" value="Unassembled WGS sequence"/>
</dbReference>
<accession>A0A926S4Z1</accession>
<reference evidence="2" key="1">
    <citation type="submission" date="2020-05" db="EMBL/GenBank/DDBJ databases">
        <title>Identification of trans-AT polyketide cluster in two marine bacteria, producers of a novel glutaramide-containing polyketide sesbanimide D and analogs.</title>
        <authorList>
            <person name="Kacar D."/>
            <person name="Rodriguez P."/>
            <person name="Canedo L."/>
            <person name="Gonzalez E."/>
            <person name="Galan B."/>
            <person name="De La Calle F."/>
            <person name="Garcia J.L."/>
        </authorList>
    </citation>
    <scope>NUCLEOTIDE SEQUENCE</scope>
    <source>
        <strain evidence="2">PHM038</strain>
    </source>
</reference>
<protein>
    <submittedName>
        <fullName evidence="2">Uncharacterized protein</fullName>
    </submittedName>
</protein>
<evidence type="ECO:0000313" key="2">
    <source>
        <dbReference type="EMBL" id="MBD1544897.1"/>
    </source>
</evidence>
<gene>
    <name evidence="2" type="ORF">HK439_01370</name>
</gene>
<evidence type="ECO:0000256" key="1">
    <source>
        <dbReference type="SAM" id="MobiDB-lite"/>
    </source>
</evidence>
<organism evidence="2 3">
    <name type="scientific">Roseibium aggregatum</name>
    <dbReference type="NCBI Taxonomy" id="187304"/>
    <lineage>
        <taxon>Bacteria</taxon>
        <taxon>Pseudomonadati</taxon>
        <taxon>Pseudomonadota</taxon>
        <taxon>Alphaproteobacteria</taxon>
        <taxon>Hyphomicrobiales</taxon>
        <taxon>Stappiaceae</taxon>
        <taxon>Roseibium</taxon>
    </lineage>
</organism>
<dbReference type="RefSeq" id="WP_190289577.1">
    <property type="nucleotide sequence ID" value="NZ_JABFCZ010000002.1"/>
</dbReference>
<dbReference type="AlphaFoldDB" id="A0A926S4Z1"/>
<feature type="compositionally biased region" description="Gly residues" evidence="1">
    <location>
        <begin position="81"/>
        <end position="92"/>
    </location>
</feature>
<comment type="caution">
    <text evidence="2">The sequence shown here is derived from an EMBL/GenBank/DDBJ whole genome shotgun (WGS) entry which is preliminary data.</text>
</comment>
<feature type="compositionally biased region" description="Gly residues" evidence="1">
    <location>
        <begin position="46"/>
        <end position="59"/>
    </location>
</feature>
<feature type="region of interest" description="Disordered" evidence="1">
    <location>
        <begin position="1"/>
        <end position="139"/>
    </location>
</feature>
<proteinExistence type="predicted"/>
<dbReference type="EMBL" id="JABFCZ010000002">
    <property type="protein sequence ID" value="MBD1544897.1"/>
    <property type="molecule type" value="Genomic_DNA"/>
</dbReference>
<sequence>MEGAWRQAEFAQSHSSGGGSSHSDGGHDDGGHDEGGAKGKQRRGGDGAAGQRGSGGRGGNLRDVFRGMEEEAAADGINEHGAGGKGTPGGQSGAQKKGSGRPETAGSSESEEDSDRPDYAGPGGRDNKPGRPNTESGIKKGGIYGDMYIILRDENGVPTLDENGYVQVKYVDANGDLQCCIPRNDEGDLLATLPDGTAVVPLEVELGRVSVGRSPTQVLAAQYDEVLNTINSDDAVSVSLDASGRIVVTLTDGTEKTIDSPLENLALYYQLLTTGTISGIDDPTKLGDLAYLVDGTLTAQDLSVAASFFAAASDKTIAVTVDSIEYMNTILGIEGSLTDGYVDYSSFVYDRESVYGSMEVEVLVQQPDGSWASETVNVYDVILGGEATGELTNVTAFTTATDDARAIIDYLHEYGVPTTN</sequence>
<name>A0A926S4Z1_9HYPH</name>
<feature type="compositionally biased region" description="Basic and acidic residues" evidence="1">
    <location>
        <begin position="24"/>
        <end position="37"/>
    </location>
</feature>
<evidence type="ECO:0000313" key="3">
    <source>
        <dbReference type="Proteomes" id="UP000598467"/>
    </source>
</evidence>